<reference evidence="1" key="1">
    <citation type="submission" date="2018-08" db="EMBL/GenBank/DDBJ databases">
        <title>Identification of Burkholderia cepacia strains that express a Burkholderia pseudomallei-like capsular polysaccharide.</title>
        <authorList>
            <person name="Burtnick M.N."/>
            <person name="Vongsouvath M."/>
            <person name="Newton P."/>
            <person name="Wuthiekanun V."/>
            <person name="Limmathurotsakul D."/>
            <person name="Brett P.J."/>
            <person name="Chantratita N."/>
            <person name="Dance D.A."/>
        </authorList>
    </citation>
    <scope>NUCLEOTIDE SEQUENCE</scope>
    <source>
        <strain evidence="1">SBXCC001</strain>
    </source>
</reference>
<evidence type="ECO:0000313" key="2">
    <source>
        <dbReference type="Proteomes" id="UP001272137"/>
    </source>
</evidence>
<dbReference type="AlphaFoldDB" id="A0AAW9CQ81"/>
<dbReference type="EMBL" id="QXCT01000001">
    <property type="protein sequence ID" value="MDW9251278.1"/>
    <property type="molecule type" value="Genomic_DNA"/>
</dbReference>
<comment type="caution">
    <text evidence="1">The sequence shown here is derived from an EMBL/GenBank/DDBJ whole genome shotgun (WGS) entry which is preliminary data.</text>
</comment>
<sequence>MRRRKHLIPLTLENLITEIPPGRAFTVEHLSMLFTGSPAAIEEVAETAVAQGHLCGSLVVRGFRRTYWVPRAPAPDVATRRTQPAEVSGTLSYDLMSLARLAMSARRS</sequence>
<evidence type="ECO:0000313" key="1">
    <source>
        <dbReference type="EMBL" id="MDW9251278.1"/>
    </source>
</evidence>
<gene>
    <name evidence="1" type="ORF">C7S16_6627</name>
</gene>
<proteinExistence type="predicted"/>
<dbReference type="Proteomes" id="UP001272137">
    <property type="component" value="Unassembled WGS sequence"/>
</dbReference>
<accession>A0AAW9CQ81</accession>
<name>A0AAW9CQ81_BURTH</name>
<dbReference type="RefSeq" id="WP_050883495.1">
    <property type="nucleotide sequence ID" value="NZ_QXCT01000001.1"/>
</dbReference>
<protein>
    <submittedName>
        <fullName evidence="1">Uncharacterized protein</fullName>
    </submittedName>
</protein>
<organism evidence="1 2">
    <name type="scientific">Burkholderia thailandensis</name>
    <dbReference type="NCBI Taxonomy" id="57975"/>
    <lineage>
        <taxon>Bacteria</taxon>
        <taxon>Pseudomonadati</taxon>
        <taxon>Pseudomonadota</taxon>
        <taxon>Betaproteobacteria</taxon>
        <taxon>Burkholderiales</taxon>
        <taxon>Burkholderiaceae</taxon>
        <taxon>Burkholderia</taxon>
        <taxon>pseudomallei group</taxon>
    </lineage>
</organism>